<gene>
    <name evidence="2" type="ORF">DKP76_00075</name>
</gene>
<keyword evidence="1" id="KW-0732">Signal</keyword>
<evidence type="ECO:0000313" key="3">
    <source>
        <dbReference type="Proteomes" id="UP000245865"/>
    </source>
</evidence>
<dbReference type="InterPro" id="IPR016364">
    <property type="entry name" value="Surface_antigen_Rickettsia"/>
</dbReference>
<reference evidence="2 3" key="1">
    <citation type="submission" date="2018-05" db="EMBL/GenBank/DDBJ databases">
        <title>Comparative genomic sequence analysis between strain HN4 and CCM 8460T (Falsochrobactrum ovis) will provide more evidence to prove that HN4 is a new species of Falsochrobactrum.</title>
        <authorList>
            <person name="Lyu W."/>
            <person name="Sun L."/>
            <person name="Yao L."/>
        </authorList>
    </citation>
    <scope>NUCLEOTIDE SEQUENCE [LARGE SCALE GENOMIC DNA]</scope>
    <source>
        <strain evidence="2 3">HN4</strain>
    </source>
</reference>
<evidence type="ECO:0008006" key="4">
    <source>
        <dbReference type="Google" id="ProtNLM"/>
    </source>
</evidence>
<dbReference type="OrthoDB" id="5402098at2"/>
<sequence length="147" mass="15042">MKTMSIFSSPALIAFMALALAGCGTAGGGKSTGLASLGAFSSSSSTQPNLLEPLGNGLLGDVASQLSAGDRRKALEAEYRTLEYSPAGKAVSWSGSAASGDVMAAQPYQVGSQNCRQYTHTFVVSDVPQTARGTACRNTDGSWTPLN</sequence>
<protein>
    <recommendedName>
        <fullName evidence="4">Surface antigen domain-containing protein</fullName>
    </recommendedName>
</protein>
<comment type="caution">
    <text evidence="2">The sequence shown here is derived from an EMBL/GenBank/DDBJ whole genome shotgun (WGS) entry which is preliminary data.</text>
</comment>
<dbReference type="AlphaFoldDB" id="A0A316JEE0"/>
<accession>A0A316JEE0</accession>
<dbReference type="Proteomes" id="UP000245865">
    <property type="component" value="Unassembled WGS sequence"/>
</dbReference>
<keyword evidence="3" id="KW-1185">Reference proteome</keyword>
<dbReference type="RefSeq" id="WP_109704413.1">
    <property type="nucleotide sequence ID" value="NZ_QGDB01000001.1"/>
</dbReference>
<dbReference type="EMBL" id="QGDB01000001">
    <property type="protein sequence ID" value="PWL19019.1"/>
    <property type="molecule type" value="Genomic_DNA"/>
</dbReference>
<name>A0A316JEE0_9HYPH</name>
<evidence type="ECO:0000313" key="2">
    <source>
        <dbReference type="EMBL" id="PWL19019.1"/>
    </source>
</evidence>
<evidence type="ECO:0000256" key="1">
    <source>
        <dbReference type="SAM" id="SignalP"/>
    </source>
</evidence>
<feature type="signal peptide" evidence="1">
    <location>
        <begin position="1"/>
        <end position="21"/>
    </location>
</feature>
<dbReference type="PIRSF" id="PIRSF002721">
    <property type="entry name" value="Surface_antigen_Rickettsia"/>
    <property type="match status" value="1"/>
</dbReference>
<proteinExistence type="predicted"/>
<feature type="chain" id="PRO_5016332666" description="Surface antigen domain-containing protein" evidence="1">
    <location>
        <begin position="22"/>
        <end position="147"/>
    </location>
</feature>
<organism evidence="2 3">
    <name type="scientific">Falsochrobactrum shanghaiense</name>
    <dbReference type="NCBI Taxonomy" id="2201899"/>
    <lineage>
        <taxon>Bacteria</taxon>
        <taxon>Pseudomonadati</taxon>
        <taxon>Pseudomonadota</taxon>
        <taxon>Alphaproteobacteria</taxon>
        <taxon>Hyphomicrobiales</taxon>
        <taxon>Brucellaceae</taxon>
        <taxon>Falsochrobactrum</taxon>
    </lineage>
</organism>
<dbReference type="PROSITE" id="PS51257">
    <property type="entry name" value="PROKAR_LIPOPROTEIN"/>
    <property type="match status" value="1"/>
</dbReference>